<comment type="cofactor">
    <cofactor evidence="2 9">
        <name>Mg(2+)</name>
        <dbReference type="ChEBI" id="CHEBI:18420"/>
    </cofactor>
</comment>
<feature type="binding site" evidence="9">
    <location>
        <position position="113"/>
    </location>
    <ligand>
        <name>Mg(2+)</name>
        <dbReference type="ChEBI" id="CHEBI:18420"/>
        <label>1</label>
    </ligand>
</feature>
<name>A0A161QP66_9BRAD</name>
<comment type="caution">
    <text evidence="12">The sequence shown here is derived from an EMBL/GenBank/DDBJ whole genome shotgun (WGS) entry which is preliminary data.</text>
</comment>
<protein>
    <recommendedName>
        <fullName evidence="5">GDP-mannose pyrophosphatase</fullName>
    </recommendedName>
    <alternativeName>
        <fullName evidence="7">GDP-mannose hydrolase</fullName>
    </alternativeName>
    <alternativeName>
        <fullName evidence="8">GDPMK</fullName>
    </alternativeName>
</protein>
<evidence type="ECO:0000256" key="1">
    <source>
        <dbReference type="ARBA" id="ARBA00000847"/>
    </source>
</evidence>
<keyword evidence="13" id="KW-1185">Reference proteome</keyword>
<dbReference type="InterPro" id="IPR000086">
    <property type="entry name" value="NUDIX_hydrolase_dom"/>
</dbReference>
<dbReference type="Pfam" id="PF00293">
    <property type="entry name" value="NUDIX"/>
    <property type="match status" value="1"/>
</dbReference>
<dbReference type="GO" id="GO:0005829">
    <property type="term" value="C:cytosol"/>
    <property type="evidence" value="ECO:0007669"/>
    <property type="project" value="TreeGrafter"/>
</dbReference>
<evidence type="ECO:0000313" key="12">
    <source>
        <dbReference type="EMBL" id="KZD22014.1"/>
    </source>
</evidence>
<dbReference type="PANTHER" id="PTHR11839">
    <property type="entry name" value="UDP/ADP-SUGAR PYROPHOSPHATASE"/>
    <property type="match status" value="1"/>
</dbReference>
<proteinExistence type="inferred from homology"/>
<dbReference type="PROSITE" id="PS51462">
    <property type="entry name" value="NUDIX"/>
    <property type="match status" value="1"/>
</dbReference>
<keyword evidence="9" id="KW-0460">Magnesium</keyword>
<keyword evidence="6" id="KW-0378">Hydrolase</keyword>
<evidence type="ECO:0000256" key="2">
    <source>
        <dbReference type="ARBA" id="ARBA00001946"/>
    </source>
</evidence>
<dbReference type="PANTHER" id="PTHR11839:SF18">
    <property type="entry name" value="NUDIX HYDROLASE DOMAIN-CONTAINING PROTEIN"/>
    <property type="match status" value="1"/>
</dbReference>
<accession>A0A161QP66</accession>
<evidence type="ECO:0000256" key="3">
    <source>
        <dbReference type="ARBA" id="ARBA00007275"/>
    </source>
</evidence>
<feature type="binding site" evidence="9">
    <location>
        <position position="117"/>
    </location>
    <ligand>
        <name>Mg(2+)</name>
        <dbReference type="ChEBI" id="CHEBI:18420"/>
        <label>1</label>
    </ligand>
</feature>
<comment type="subunit">
    <text evidence="4">Homodimer.</text>
</comment>
<dbReference type="GO" id="GO:0019144">
    <property type="term" value="F:ADP-sugar diphosphatase activity"/>
    <property type="evidence" value="ECO:0007669"/>
    <property type="project" value="TreeGrafter"/>
</dbReference>
<evidence type="ECO:0000256" key="5">
    <source>
        <dbReference type="ARBA" id="ARBA00016377"/>
    </source>
</evidence>
<dbReference type="SUPFAM" id="SSF55811">
    <property type="entry name" value="Nudix"/>
    <property type="match status" value="1"/>
</dbReference>
<keyword evidence="9" id="KW-0479">Metal-binding</keyword>
<comment type="catalytic activity">
    <reaction evidence="1">
        <text>GDP-alpha-D-mannose + H2O = alpha-D-mannose 1-phosphate + GMP + 2 H(+)</text>
        <dbReference type="Rhea" id="RHEA:27978"/>
        <dbReference type="ChEBI" id="CHEBI:15377"/>
        <dbReference type="ChEBI" id="CHEBI:15378"/>
        <dbReference type="ChEBI" id="CHEBI:57527"/>
        <dbReference type="ChEBI" id="CHEBI:58115"/>
        <dbReference type="ChEBI" id="CHEBI:58409"/>
    </reaction>
</comment>
<feature type="short sequence motif" description="Nudix box" evidence="10">
    <location>
        <begin position="98"/>
        <end position="120"/>
    </location>
</feature>
<evidence type="ECO:0000313" key="13">
    <source>
        <dbReference type="Proteomes" id="UP000076574"/>
    </source>
</evidence>
<dbReference type="EMBL" id="LVYV01000034">
    <property type="protein sequence ID" value="KZD22014.1"/>
    <property type="molecule type" value="Genomic_DNA"/>
</dbReference>
<dbReference type="NCBIfam" id="TIGR00052">
    <property type="entry name" value="nudix-type nucleoside diphosphatase, YffH/AdpP family"/>
    <property type="match status" value="1"/>
</dbReference>
<evidence type="ECO:0000256" key="4">
    <source>
        <dbReference type="ARBA" id="ARBA00011738"/>
    </source>
</evidence>
<dbReference type="GO" id="GO:0046872">
    <property type="term" value="F:metal ion binding"/>
    <property type="evidence" value="ECO:0007669"/>
    <property type="project" value="UniProtKB-KW"/>
</dbReference>
<dbReference type="OrthoDB" id="5292471at2"/>
<evidence type="ECO:0000256" key="10">
    <source>
        <dbReference type="PIRSR" id="PIRSR604385-3"/>
    </source>
</evidence>
<evidence type="ECO:0000256" key="7">
    <source>
        <dbReference type="ARBA" id="ARBA00032162"/>
    </source>
</evidence>
<dbReference type="InterPro" id="IPR015797">
    <property type="entry name" value="NUDIX_hydrolase-like_dom_sf"/>
</dbReference>
<feature type="binding site" evidence="9">
    <location>
        <position position="97"/>
    </location>
    <ligand>
        <name>Mg(2+)</name>
        <dbReference type="ChEBI" id="CHEBI:18420"/>
        <label>1</label>
    </ligand>
</feature>
<dbReference type="Proteomes" id="UP000076574">
    <property type="component" value="Unassembled WGS sequence"/>
</dbReference>
<feature type="binding site" evidence="9">
    <location>
        <position position="165"/>
    </location>
    <ligand>
        <name>Mg(2+)</name>
        <dbReference type="ChEBI" id="CHEBI:18420"/>
        <label>1</label>
    </ligand>
</feature>
<evidence type="ECO:0000256" key="6">
    <source>
        <dbReference type="ARBA" id="ARBA00022801"/>
    </source>
</evidence>
<dbReference type="STRING" id="943830.A4A58_13015"/>
<sequence length="218" mass="23653">MAERLDKEAAIADRTADVAVSAPTLIAQGYMPYERFDVAIIRDDDGTLRQRRDVIRAGRVAAVLPIDLARQEIVLIRQFRLPAHLATGRGEMIEIVAGRVDGGESALSAASRECHEEIGITPNRLLELYSVLTTPGITDEYVTFFLGFVDTSKVPSRGGLVGEAEDTRPFVVSIDDAIAALDGGAIHNGLMVSALQWLALHRDRLQDCYERAAPSPAA</sequence>
<dbReference type="GO" id="GO:0006753">
    <property type="term" value="P:nucleoside phosphate metabolic process"/>
    <property type="evidence" value="ECO:0007669"/>
    <property type="project" value="TreeGrafter"/>
</dbReference>
<evidence type="ECO:0000256" key="9">
    <source>
        <dbReference type="PIRSR" id="PIRSR604385-2"/>
    </source>
</evidence>
<feature type="domain" description="Nudix hydrolase" evidence="11">
    <location>
        <begin position="56"/>
        <end position="199"/>
    </location>
</feature>
<dbReference type="AlphaFoldDB" id="A0A161QP66"/>
<gene>
    <name evidence="12" type="ORF">A4A58_13015</name>
</gene>
<reference evidence="12 13" key="1">
    <citation type="submission" date="2016-03" db="EMBL/GenBank/DDBJ databases">
        <title>Microsymbionts genomes from the relict species Vavilovia formosa (Stev.) Fed.</title>
        <authorList>
            <person name="Kopat V."/>
            <person name="Chirak E."/>
            <person name="Kimeklis A."/>
            <person name="Andronov E."/>
        </authorList>
    </citation>
    <scope>NUCLEOTIDE SEQUENCE [LARGE SCALE GENOMIC DNA]</scope>
    <source>
        <strain evidence="12 13">Vaf07</strain>
    </source>
</reference>
<organism evidence="12 13">
    <name type="scientific">Tardiphaga robiniae</name>
    <dbReference type="NCBI Taxonomy" id="943830"/>
    <lineage>
        <taxon>Bacteria</taxon>
        <taxon>Pseudomonadati</taxon>
        <taxon>Pseudomonadota</taxon>
        <taxon>Alphaproteobacteria</taxon>
        <taxon>Hyphomicrobiales</taxon>
        <taxon>Nitrobacteraceae</taxon>
        <taxon>Tardiphaga</taxon>
    </lineage>
</organism>
<dbReference type="GO" id="GO:0019693">
    <property type="term" value="P:ribose phosphate metabolic process"/>
    <property type="evidence" value="ECO:0007669"/>
    <property type="project" value="TreeGrafter"/>
</dbReference>
<comment type="similarity">
    <text evidence="3">Belongs to the Nudix hydrolase family. NudK subfamily.</text>
</comment>
<dbReference type="Gene3D" id="3.90.79.10">
    <property type="entry name" value="Nucleoside Triphosphate Pyrophosphohydrolase"/>
    <property type="match status" value="1"/>
</dbReference>
<dbReference type="InterPro" id="IPR004385">
    <property type="entry name" value="NDP_pyrophosphatase"/>
</dbReference>
<evidence type="ECO:0000256" key="8">
    <source>
        <dbReference type="ARBA" id="ARBA00032272"/>
    </source>
</evidence>
<evidence type="ECO:0000259" key="11">
    <source>
        <dbReference type="PROSITE" id="PS51462"/>
    </source>
</evidence>
<dbReference type="RefSeq" id="WP_068736219.1">
    <property type="nucleotide sequence ID" value="NZ_LVYV01000034.1"/>
</dbReference>